<keyword evidence="5" id="KW-0862">Zinc</keyword>
<dbReference type="Proteomes" id="UP000509510">
    <property type="component" value="Chromosome III"/>
</dbReference>
<dbReference type="RefSeq" id="XP_035345043.1">
    <property type="nucleotide sequence ID" value="XM_035489150.1"/>
</dbReference>
<dbReference type="OrthoDB" id="3064516at2759"/>
<evidence type="ECO:0000313" key="8">
    <source>
        <dbReference type="EMBL" id="QKX58865.1"/>
    </source>
</evidence>
<dbReference type="Pfam" id="PF07687">
    <property type="entry name" value="M20_dimer"/>
    <property type="match status" value="1"/>
</dbReference>
<dbReference type="PANTHER" id="PTHR43808:SF8">
    <property type="entry name" value="PEPTIDASE M20 DIMERISATION DOMAIN-CONTAINING PROTEIN"/>
    <property type="match status" value="1"/>
</dbReference>
<dbReference type="SUPFAM" id="SSF55031">
    <property type="entry name" value="Bacterial exopeptidase dimerisation domain"/>
    <property type="match status" value="1"/>
</dbReference>
<keyword evidence="6" id="KW-0732">Signal</keyword>
<dbReference type="SUPFAM" id="SSF53187">
    <property type="entry name" value="Zn-dependent exopeptidases"/>
    <property type="match status" value="1"/>
</dbReference>
<evidence type="ECO:0000256" key="6">
    <source>
        <dbReference type="SAM" id="SignalP"/>
    </source>
</evidence>
<proteinExistence type="inferred from homology"/>
<feature type="signal peptide" evidence="6">
    <location>
        <begin position="1"/>
        <end position="16"/>
    </location>
</feature>
<keyword evidence="9" id="KW-1185">Reference proteome</keyword>
<dbReference type="Gene3D" id="3.30.70.360">
    <property type="match status" value="1"/>
</dbReference>
<accession>A0A7H8QZI1</accession>
<evidence type="ECO:0000256" key="1">
    <source>
        <dbReference type="ARBA" id="ARBA00001947"/>
    </source>
</evidence>
<comment type="similarity">
    <text evidence="2">Belongs to the peptidase M20A family.</text>
</comment>
<dbReference type="PROSITE" id="PS00758">
    <property type="entry name" value="ARGE_DAPE_CPG2_1"/>
    <property type="match status" value="1"/>
</dbReference>
<keyword evidence="3" id="KW-0479">Metal-binding</keyword>
<feature type="domain" description="Peptidase M20 dimerisation" evidence="7">
    <location>
        <begin position="239"/>
        <end position="346"/>
    </location>
</feature>
<feature type="chain" id="PRO_5028807385" description="Peptidase M20 dimerisation domain-containing protein" evidence="6">
    <location>
        <begin position="17"/>
        <end position="442"/>
    </location>
</feature>
<dbReference type="PANTHER" id="PTHR43808">
    <property type="entry name" value="ACETYLORNITHINE DEACETYLASE"/>
    <property type="match status" value="1"/>
</dbReference>
<comment type="cofactor">
    <cofactor evidence="1">
        <name>Zn(2+)</name>
        <dbReference type="ChEBI" id="CHEBI:29105"/>
    </cofactor>
</comment>
<dbReference type="GeneID" id="55993489"/>
<dbReference type="InterPro" id="IPR050072">
    <property type="entry name" value="Peptidase_M20A"/>
</dbReference>
<protein>
    <recommendedName>
        <fullName evidence="7">Peptidase M20 dimerisation domain-containing protein</fullName>
    </recommendedName>
</protein>
<evidence type="ECO:0000256" key="5">
    <source>
        <dbReference type="ARBA" id="ARBA00022833"/>
    </source>
</evidence>
<dbReference type="Gene3D" id="3.40.630.10">
    <property type="entry name" value="Zn peptidases"/>
    <property type="match status" value="1"/>
</dbReference>
<dbReference type="Pfam" id="PF01546">
    <property type="entry name" value="Peptidase_M20"/>
    <property type="match status" value="1"/>
</dbReference>
<dbReference type="KEGG" id="trg:TRUGW13939_05993"/>
<sequence length="442" mass="47864">MVDFITLFTIIQAAFAVRDLFPRHVEVQHPLGVDTAITKTSSNELRQLNHVIDSSPLLSLHRDIVNIESISGNENEVGHYIINFLERNNFTVVKQPVPAAIGDRHEKRRFNIYAYIGNNSLPDVLLTSHIDTVPPYIPYGLTYPNINSSENDRRIITINGRGTVDAKGSIVAQIFAVLETIARHDVTKDPPSLGLLFVVGEENSGVGMKTFSNSEYNTSPPSFHTVIFGEPTELNLVSGHKGGFGFTITSIGKAAHSGYPWKGRNAISALLPVASFVEKLGDIAVEDGGLPSSAKYGNTTINLGVLHGGIAGNVVPAVAEATFFVRLSAGTPDEAREIVYKAVEKLIEGDDTDIRVDFFTGGTAPVDLDADIDGFNVTTVNYGTDVRNLKIRGSGDRPVKRYLYGPGSILVAHSDVEALTVGDLEDAVEGYRKLIEHALGRD</sequence>
<dbReference type="GO" id="GO:0046872">
    <property type="term" value="F:metal ion binding"/>
    <property type="evidence" value="ECO:0007669"/>
    <property type="project" value="UniProtKB-KW"/>
</dbReference>
<evidence type="ECO:0000313" key="9">
    <source>
        <dbReference type="Proteomes" id="UP000509510"/>
    </source>
</evidence>
<gene>
    <name evidence="8" type="ORF">TRUGW13939_05993</name>
</gene>
<dbReference type="InterPro" id="IPR036264">
    <property type="entry name" value="Bact_exopeptidase_dim_dom"/>
</dbReference>
<keyword evidence="4" id="KW-0378">Hydrolase</keyword>
<dbReference type="CDD" id="cd05652">
    <property type="entry name" value="M20_ArgE_DapE-like_fungal"/>
    <property type="match status" value="1"/>
</dbReference>
<evidence type="ECO:0000256" key="4">
    <source>
        <dbReference type="ARBA" id="ARBA00022801"/>
    </source>
</evidence>
<evidence type="ECO:0000259" key="7">
    <source>
        <dbReference type="Pfam" id="PF07687"/>
    </source>
</evidence>
<dbReference type="AlphaFoldDB" id="A0A7H8QZI1"/>
<reference evidence="9" key="1">
    <citation type="submission" date="2020-06" db="EMBL/GenBank/DDBJ databases">
        <title>A chromosome-scale genome assembly of Talaromyces rugulosus W13939.</title>
        <authorList>
            <person name="Wang B."/>
            <person name="Guo L."/>
            <person name="Ye K."/>
            <person name="Wang L."/>
        </authorList>
    </citation>
    <scope>NUCLEOTIDE SEQUENCE [LARGE SCALE GENOMIC DNA]</scope>
    <source>
        <strain evidence="9">W13939</strain>
    </source>
</reference>
<dbReference type="GO" id="GO:0016787">
    <property type="term" value="F:hydrolase activity"/>
    <property type="evidence" value="ECO:0007669"/>
    <property type="project" value="UniProtKB-KW"/>
</dbReference>
<evidence type="ECO:0000256" key="2">
    <source>
        <dbReference type="ARBA" id="ARBA00006247"/>
    </source>
</evidence>
<dbReference type="InterPro" id="IPR001261">
    <property type="entry name" value="ArgE/DapE_CS"/>
</dbReference>
<dbReference type="InterPro" id="IPR002933">
    <property type="entry name" value="Peptidase_M20"/>
</dbReference>
<dbReference type="EMBL" id="CP055900">
    <property type="protein sequence ID" value="QKX58865.1"/>
    <property type="molecule type" value="Genomic_DNA"/>
</dbReference>
<evidence type="ECO:0000256" key="3">
    <source>
        <dbReference type="ARBA" id="ARBA00022723"/>
    </source>
</evidence>
<organism evidence="8 9">
    <name type="scientific">Talaromyces rugulosus</name>
    <name type="common">Penicillium rugulosum</name>
    <dbReference type="NCBI Taxonomy" id="121627"/>
    <lineage>
        <taxon>Eukaryota</taxon>
        <taxon>Fungi</taxon>
        <taxon>Dikarya</taxon>
        <taxon>Ascomycota</taxon>
        <taxon>Pezizomycotina</taxon>
        <taxon>Eurotiomycetes</taxon>
        <taxon>Eurotiomycetidae</taxon>
        <taxon>Eurotiales</taxon>
        <taxon>Trichocomaceae</taxon>
        <taxon>Talaromyces</taxon>
        <taxon>Talaromyces sect. Islandici</taxon>
    </lineage>
</organism>
<name>A0A7H8QZI1_TALRU</name>
<dbReference type="InterPro" id="IPR011650">
    <property type="entry name" value="Peptidase_M20_dimer"/>
</dbReference>